<dbReference type="GO" id="GO:0009253">
    <property type="term" value="P:peptidoglycan catabolic process"/>
    <property type="evidence" value="ECO:0007669"/>
    <property type="project" value="TreeGrafter"/>
</dbReference>
<evidence type="ECO:0000313" key="5">
    <source>
        <dbReference type="EMBL" id="MBB4774047.1"/>
    </source>
</evidence>
<dbReference type="RefSeq" id="WP_229807949.1">
    <property type="nucleotide sequence ID" value="NZ_BAAAHD010000064.1"/>
</dbReference>
<keyword evidence="2" id="KW-1133">Transmembrane helix</keyword>
<dbReference type="InterPro" id="IPR023346">
    <property type="entry name" value="Lysozyme-like_dom_sf"/>
</dbReference>
<feature type="region of interest" description="Disordered" evidence="1">
    <location>
        <begin position="1"/>
        <end position="71"/>
    </location>
</feature>
<dbReference type="PANTHER" id="PTHR30163:SF8">
    <property type="entry name" value="LYTIC MUREIN TRANSGLYCOSYLASE"/>
    <property type="match status" value="1"/>
</dbReference>
<dbReference type="EMBL" id="BAAAHD010000064">
    <property type="protein sequence ID" value="GAA0586963.1"/>
    <property type="molecule type" value="Genomic_DNA"/>
</dbReference>
<reference evidence="4 7" key="1">
    <citation type="journal article" date="2019" name="Int. J. Syst. Evol. Microbiol.">
        <title>The Global Catalogue of Microorganisms (GCM) 10K type strain sequencing project: providing services to taxonomists for standard genome sequencing and annotation.</title>
        <authorList>
            <consortium name="The Broad Institute Genomics Platform"/>
            <consortium name="The Broad Institute Genome Sequencing Center for Infectious Disease"/>
            <person name="Wu L."/>
            <person name="Ma J."/>
        </authorList>
    </citation>
    <scope>NUCLEOTIDE SEQUENCE [LARGE SCALE GENOMIC DNA]</scope>
    <source>
        <strain evidence="4 7">JCM 10667</strain>
    </source>
</reference>
<reference evidence="4" key="3">
    <citation type="submission" date="2023-12" db="EMBL/GenBank/DDBJ databases">
        <authorList>
            <person name="Sun Q."/>
            <person name="Inoue M."/>
        </authorList>
    </citation>
    <scope>NUCLEOTIDE SEQUENCE</scope>
    <source>
        <strain evidence="4">JCM 10667</strain>
    </source>
</reference>
<dbReference type="AlphaFoldDB" id="A0A7W7IBI4"/>
<keyword evidence="7" id="KW-1185">Reference proteome</keyword>
<evidence type="ECO:0000256" key="1">
    <source>
        <dbReference type="SAM" id="MobiDB-lite"/>
    </source>
</evidence>
<evidence type="ECO:0000313" key="7">
    <source>
        <dbReference type="Proteomes" id="UP001501427"/>
    </source>
</evidence>
<gene>
    <name evidence="5" type="ORF">F4557_002465</name>
    <name evidence="4" type="ORF">GCM10009546_56630</name>
</gene>
<dbReference type="InterPro" id="IPR043426">
    <property type="entry name" value="MltB-like"/>
</dbReference>
<keyword evidence="2" id="KW-0472">Membrane</keyword>
<accession>A0A7W7IBI4</accession>
<feature type="transmembrane region" description="Helical" evidence="2">
    <location>
        <begin position="75"/>
        <end position="96"/>
    </location>
</feature>
<evidence type="ECO:0000313" key="4">
    <source>
        <dbReference type="EMBL" id="GAA0586963.1"/>
    </source>
</evidence>
<dbReference type="InterPro" id="IPR031304">
    <property type="entry name" value="SLT_2"/>
</dbReference>
<evidence type="ECO:0000259" key="3">
    <source>
        <dbReference type="Pfam" id="PF13406"/>
    </source>
</evidence>
<feature type="compositionally biased region" description="Basic residues" evidence="1">
    <location>
        <begin position="47"/>
        <end position="71"/>
    </location>
</feature>
<feature type="region of interest" description="Disordered" evidence="1">
    <location>
        <begin position="101"/>
        <end position="123"/>
    </location>
</feature>
<reference evidence="5 6" key="2">
    <citation type="submission" date="2020-08" db="EMBL/GenBank/DDBJ databases">
        <title>Sequencing the genomes of 1000 actinobacteria strains.</title>
        <authorList>
            <person name="Klenk H.-P."/>
        </authorList>
    </citation>
    <scope>NUCLEOTIDE SEQUENCE [LARGE SCALE GENOMIC DNA]</scope>
    <source>
        <strain evidence="5 6">DSM 44772</strain>
    </source>
</reference>
<keyword evidence="2" id="KW-0812">Transmembrane</keyword>
<evidence type="ECO:0000256" key="2">
    <source>
        <dbReference type="SAM" id="Phobius"/>
    </source>
</evidence>
<sequence>MAPPSARRTGSIANAAAKKAPSTPSEPGERPPGADVIANGGNTAVSRPRRPKPEKKERRPRNGYARPPRRRGSPLLVAGIALLAVATASGGAYAALTAEKPERAEAGPAAAEPPDNLRGDPVNVAQSGQVAPLERVVPPDVLAVGGASISTAKIKRIAKLSRVKDVMAVAGGAVQLQGRLVNAFAVDPSDFRAWTPPGTAKKTELWEALAGDQFVVSPAASEQLQLAKGTQYPVVGRTMPSLTMGGSGALGVPGIDMLVSRKSGTDMGLIPNVAVLVNAPGADPAKVARAVTKVLGPGTDVVNLHESKYQNQAGGGGGATGYMDLYKQAAGTCPGLSWTVLAAIGQVESSHGRNVGPSSAGALGPMQFMPATWKAYGVDGDRDGKADIMNPYDAIPGAANYLCANGAGKGGKQLYNAIWHYNHAHWYVQKVLNLAKAYAARYE</sequence>
<dbReference type="Pfam" id="PF13406">
    <property type="entry name" value="SLT_2"/>
    <property type="match status" value="1"/>
</dbReference>
<proteinExistence type="predicted"/>
<evidence type="ECO:0000313" key="6">
    <source>
        <dbReference type="Proteomes" id="UP000549343"/>
    </source>
</evidence>
<dbReference type="Proteomes" id="UP000549343">
    <property type="component" value="Unassembled WGS sequence"/>
</dbReference>
<dbReference type="EMBL" id="JACHMV010000001">
    <property type="protein sequence ID" value="MBB4774047.1"/>
    <property type="molecule type" value="Genomic_DNA"/>
</dbReference>
<feature type="domain" description="Transglycosylase SLT" evidence="3">
    <location>
        <begin position="354"/>
        <end position="407"/>
    </location>
</feature>
<dbReference type="Gene3D" id="1.10.530.10">
    <property type="match status" value="1"/>
</dbReference>
<dbReference type="PANTHER" id="PTHR30163">
    <property type="entry name" value="MEMBRANE-BOUND LYTIC MUREIN TRANSGLYCOSYLASE B"/>
    <property type="match status" value="1"/>
</dbReference>
<protein>
    <recommendedName>
        <fullName evidence="3">Transglycosylase SLT domain-containing protein</fullName>
    </recommendedName>
</protein>
<dbReference type="Proteomes" id="UP001501427">
    <property type="component" value="Unassembled WGS sequence"/>
</dbReference>
<comment type="caution">
    <text evidence="5">The sequence shown here is derived from an EMBL/GenBank/DDBJ whole genome shotgun (WGS) entry which is preliminary data.</text>
</comment>
<name>A0A7W7IBI4_9ACTN</name>
<organism evidence="5 6">
    <name type="scientific">Actinomadura livida</name>
    <dbReference type="NCBI Taxonomy" id="79909"/>
    <lineage>
        <taxon>Bacteria</taxon>
        <taxon>Bacillati</taxon>
        <taxon>Actinomycetota</taxon>
        <taxon>Actinomycetes</taxon>
        <taxon>Streptosporangiales</taxon>
        <taxon>Thermomonosporaceae</taxon>
        <taxon>Actinomadura</taxon>
    </lineage>
</organism>
<dbReference type="SUPFAM" id="SSF53955">
    <property type="entry name" value="Lysozyme-like"/>
    <property type="match status" value="1"/>
</dbReference>
<dbReference type="CDD" id="cd13399">
    <property type="entry name" value="Slt35-like"/>
    <property type="match status" value="1"/>
</dbReference>
<dbReference type="GO" id="GO:0008933">
    <property type="term" value="F:peptidoglycan lytic transglycosylase activity"/>
    <property type="evidence" value="ECO:0007669"/>
    <property type="project" value="TreeGrafter"/>
</dbReference>